<dbReference type="CDD" id="cd12148">
    <property type="entry name" value="fungal_TF_MHR"/>
    <property type="match status" value="1"/>
</dbReference>
<dbReference type="GO" id="GO:0008270">
    <property type="term" value="F:zinc ion binding"/>
    <property type="evidence" value="ECO:0007669"/>
    <property type="project" value="InterPro"/>
</dbReference>
<feature type="non-terminal residue" evidence="10">
    <location>
        <position position="1"/>
    </location>
</feature>
<evidence type="ECO:0000313" key="11">
    <source>
        <dbReference type="Proteomes" id="UP001218188"/>
    </source>
</evidence>
<evidence type="ECO:0000256" key="4">
    <source>
        <dbReference type="ARBA" id="ARBA00023015"/>
    </source>
</evidence>
<dbReference type="Pfam" id="PF00172">
    <property type="entry name" value="Zn_clus"/>
    <property type="match status" value="1"/>
</dbReference>
<accession>A0AAD6SKP1</accession>
<keyword evidence="5" id="KW-0238">DNA-binding</keyword>
<keyword evidence="11" id="KW-1185">Reference proteome</keyword>
<comment type="subcellular location">
    <subcellularLocation>
        <location evidence="1">Nucleus</location>
    </subcellularLocation>
</comment>
<sequence length="688" mass="75268">PAKRTKASQACQSCRRQKSRCEILDLSPQPGAPATIRCHRCKVLGAECSFETSNLIHFAPPTTPQTSTSHSSPATPGPAVTSPPTLSYDAPANSPELCRSLNTLAAVASSRPNADTLRSNPNPIPDPSTPNQYGMSTPEDLLPTATTPVWGSAISRVDWTATPMLAIQELVRCPRTETVFQSQGGSRLSDILNPQETSSLLDIFEKRYSPWLCAQPESAPTQSTGSLLDIVRCTVASRHMSPDVRAAIAPKLQKLTEDVFLREIFNPQPSLDSIRALLILSVWAPICGTGAEVRDGRLLIASAVSMAMNLRLQEESKRAFTLRAAKTGVAELNESAQRWRLWVHLSISESLLCIGTGRMPVSHLSQLDHDMVSLSSLSEFTLPAVRDVRLGLSAKMFEISEAALKLRLKSITMADMGPFFTQINTCISSMEGLSRLLTPLPVITQFDTFYSSMLLLQYNTCRLLIMHHALRETRTVHEREAPQMPWYKATIEGHCVSLFWGRMALINSENVLTAFLATSDFTLLSTAPDNLYVMVGFAATWIFVSNFSIYQLGGEKLGGASERLQSMTIERLNQIAHSPDHSAARCGHVLGALMTAWERRKPRDDDAGQCAIDAGPGFGTQPEGAEGYMDDLMVGTRYMSSTGIPEHVPPMAQSSNADLFMDDAFWAAFVENLNSEFIAQNTNSVGMV</sequence>
<dbReference type="CDD" id="cd00067">
    <property type="entry name" value="GAL4"/>
    <property type="match status" value="1"/>
</dbReference>
<evidence type="ECO:0000256" key="5">
    <source>
        <dbReference type="ARBA" id="ARBA00023125"/>
    </source>
</evidence>
<dbReference type="GO" id="GO:0000981">
    <property type="term" value="F:DNA-binding transcription factor activity, RNA polymerase II-specific"/>
    <property type="evidence" value="ECO:0007669"/>
    <property type="project" value="InterPro"/>
</dbReference>
<dbReference type="PROSITE" id="PS50048">
    <property type="entry name" value="ZN2_CY6_FUNGAL_2"/>
    <property type="match status" value="1"/>
</dbReference>
<keyword evidence="3" id="KW-0862">Zinc</keyword>
<gene>
    <name evidence="10" type="ORF">C8F04DRAFT_1289686</name>
</gene>
<dbReference type="PANTHER" id="PTHR31845:SF34">
    <property type="entry name" value="TRANSCRIPTIONAL ACTIVATOR OF PROTEASES PRTT"/>
    <property type="match status" value="1"/>
</dbReference>
<evidence type="ECO:0000256" key="7">
    <source>
        <dbReference type="ARBA" id="ARBA00023242"/>
    </source>
</evidence>
<name>A0AAD6SKP1_9AGAR</name>
<keyword evidence="4" id="KW-0805">Transcription regulation</keyword>
<protein>
    <recommendedName>
        <fullName evidence="9">Zn(2)-C6 fungal-type domain-containing protein</fullName>
    </recommendedName>
</protein>
<feature type="region of interest" description="Disordered" evidence="8">
    <location>
        <begin position="59"/>
        <end position="93"/>
    </location>
</feature>
<dbReference type="InterPro" id="IPR007219">
    <property type="entry name" value="XnlR_reg_dom"/>
</dbReference>
<feature type="domain" description="Zn(2)-C6 fungal-type" evidence="9">
    <location>
        <begin position="10"/>
        <end position="50"/>
    </location>
</feature>
<reference evidence="10" key="1">
    <citation type="submission" date="2023-03" db="EMBL/GenBank/DDBJ databases">
        <title>Massive genome expansion in bonnet fungi (Mycena s.s.) driven by repeated elements and novel gene families across ecological guilds.</title>
        <authorList>
            <consortium name="Lawrence Berkeley National Laboratory"/>
            <person name="Harder C.B."/>
            <person name="Miyauchi S."/>
            <person name="Viragh M."/>
            <person name="Kuo A."/>
            <person name="Thoen E."/>
            <person name="Andreopoulos B."/>
            <person name="Lu D."/>
            <person name="Skrede I."/>
            <person name="Drula E."/>
            <person name="Henrissat B."/>
            <person name="Morin E."/>
            <person name="Kohler A."/>
            <person name="Barry K."/>
            <person name="LaButti K."/>
            <person name="Morin E."/>
            <person name="Salamov A."/>
            <person name="Lipzen A."/>
            <person name="Mereny Z."/>
            <person name="Hegedus B."/>
            <person name="Baldrian P."/>
            <person name="Stursova M."/>
            <person name="Weitz H."/>
            <person name="Taylor A."/>
            <person name="Grigoriev I.V."/>
            <person name="Nagy L.G."/>
            <person name="Martin F."/>
            <person name="Kauserud H."/>
        </authorList>
    </citation>
    <scope>NUCLEOTIDE SEQUENCE</scope>
    <source>
        <strain evidence="10">CBHHK200</strain>
    </source>
</reference>
<proteinExistence type="predicted"/>
<dbReference type="Gene3D" id="4.10.240.10">
    <property type="entry name" value="Zn(2)-C6 fungal-type DNA-binding domain"/>
    <property type="match status" value="1"/>
</dbReference>
<evidence type="ECO:0000259" key="9">
    <source>
        <dbReference type="PROSITE" id="PS50048"/>
    </source>
</evidence>
<dbReference type="AlphaFoldDB" id="A0AAD6SKP1"/>
<dbReference type="PANTHER" id="PTHR31845">
    <property type="entry name" value="FINGER DOMAIN PROTEIN, PUTATIVE-RELATED"/>
    <property type="match status" value="1"/>
</dbReference>
<evidence type="ECO:0000256" key="6">
    <source>
        <dbReference type="ARBA" id="ARBA00023163"/>
    </source>
</evidence>
<evidence type="ECO:0000256" key="1">
    <source>
        <dbReference type="ARBA" id="ARBA00004123"/>
    </source>
</evidence>
<keyword evidence="7" id="KW-0539">Nucleus</keyword>
<keyword evidence="2" id="KW-0479">Metal-binding</keyword>
<comment type="caution">
    <text evidence="10">The sequence shown here is derived from an EMBL/GenBank/DDBJ whole genome shotgun (WGS) entry which is preliminary data.</text>
</comment>
<dbReference type="InterPro" id="IPR036864">
    <property type="entry name" value="Zn2-C6_fun-type_DNA-bd_sf"/>
</dbReference>
<dbReference type="GO" id="GO:0005634">
    <property type="term" value="C:nucleus"/>
    <property type="evidence" value="ECO:0007669"/>
    <property type="project" value="UniProtKB-SubCell"/>
</dbReference>
<dbReference type="EMBL" id="JARJCM010000109">
    <property type="protein sequence ID" value="KAJ7028676.1"/>
    <property type="molecule type" value="Genomic_DNA"/>
</dbReference>
<dbReference type="Pfam" id="PF04082">
    <property type="entry name" value="Fungal_trans"/>
    <property type="match status" value="1"/>
</dbReference>
<dbReference type="InterPro" id="IPR051089">
    <property type="entry name" value="prtT"/>
</dbReference>
<feature type="compositionally biased region" description="Low complexity" evidence="8">
    <location>
        <begin position="64"/>
        <end position="79"/>
    </location>
</feature>
<dbReference type="GO" id="GO:0006351">
    <property type="term" value="P:DNA-templated transcription"/>
    <property type="evidence" value="ECO:0007669"/>
    <property type="project" value="InterPro"/>
</dbReference>
<dbReference type="GO" id="GO:0000976">
    <property type="term" value="F:transcription cis-regulatory region binding"/>
    <property type="evidence" value="ECO:0007669"/>
    <property type="project" value="TreeGrafter"/>
</dbReference>
<evidence type="ECO:0000256" key="2">
    <source>
        <dbReference type="ARBA" id="ARBA00022723"/>
    </source>
</evidence>
<evidence type="ECO:0000313" key="10">
    <source>
        <dbReference type="EMBL" id="KAJ7028676.1"/>
    </source>
</evidence>
<keyword evidence="6" id="KW-0804">Transcription</keyword>
<dbReference type="SUPFAM" id="SSF57701">
    <property type="entry name" value="Zn2/Cys6 DNA-binding domain"/>
    <property type="match status" value="1"/>
</dbReference>
<dbReference type="InterPro" id="IPR001138">
    <property type="entry name" value="Zn2Cys6_DnaBD"/>
</dbReference>
<evidence type="ECO:0000256" key="8">
    <source>
        <dbReference type="SAM" id="MobiDB-lite"/>
    </source>
</evidence>
<dbReference type="Proteomes" id="UP001218188">
    <property type="component" value="Unassembled WGS sequence"/>
</dbReference>
<dbReference type="SMART" id="SM00906">
    <property type="entry name" value="Fungal_trans"/>
    <property type="match status" value="1"/>
</dbReference>
<organism evidence="10 11">
    <name type="scientific">Mycena alexandri</name>
    <dbReference type="NCBI Taxonomy" id="1745969"/>
    <lineage>
        <taxon>Eukaryota</taxon>
        <taxon>Fungi</taxon>
        <taxon>Dikarya</taxon>
        <taxon>Basidiomycota</taxon>
        <taxon>Agaricomycotina</taxon>
        <taxon>Agaricomycetes</taxon>
        <taxon>Agaricomycetidae</taxon>
        <taxon>Agaricales</taxon>
        <taxon>Marasmiineae</taxon>
        <taxon>Mycenaceae</taxon>
        <taxon>Mycena</taxon>
    </lineage>
</organism>
<feature type="region of interest" description="Disordered" evidence="8">
    <location>
        <begin position="109"/>
        <end position="142"/>
    </location>
</feature>
<evidence type="ECO:0000256" key="3">
    <source>
        <dbReference type="ARBA" id="ARBA00022833"/>
    </source>
</evidence>
<feature type="compositionally biased region" description="Polar residues" evidence="8">
    <location>
        <begin position="110"/>
        <end position="121"/>
    </location>
</feature>